<reference evidence="3" key="1">
    <citation type="submission" date="2006-01" db="EMBL/GenBank/DDBJ databases">
        <title>Complete sequence of Anaeromyxobacter dehalogenans 2CP-C.</title>
        <authorList>
            <consortium name="US DOE Joint Genome Institute"/>
            <person name="Copeland A."/>
            <person name="Lucas S."/>
            <person name="Lapidus A."/>
            <person name="Barry K."/>
            <person name="Detter J.C."/>
            <person name="Glavina T."/>
            <person name="Hammon N."/>
            <person name="Israni S."/>
            <person name="Pitluck S."/>
            <person name="Brettin T."/>
            <person name="Bruce D."/>
            <person name="Han C."/>
            <person name="Tapia R."/>
            <person name="Gilna P."/>
            <person name="Kiss H."/>
            <person name="Schmutz J."/>
            <person name="Larimer F."/>
            <person name="Land M."/>
            <person name="Kyrpides N."/>
            <person name="Anderson I."/>
            <person name="Sanford R.A."/>
            <person name="Ritalahti K.M."/>
            <person name="Thomas H.S."/>
            <person name="Kirby J.R."/>
            <person name="Zhulin I.B."/>
            <person name="Loeffler F.E."/>
            <person name="Richardson P."/>
        </authorList>
    </citation>
    <scope>NUCLEOTIDE SEQUENCE</scope>
    <source>
        <strain evidence="3">2CP-C</strain>
    </source>
</reference>
<feature type="chain" id="PRO_5004209854" description="YaiO beta-barrel domain-containing protein" evidence="1">
    <location>
        <begin position="19"/>
        <end position="250"/>
    </location>
</feature>
<dbReference type="eggNOG" id="ENOG50332M4">
    <property type="taxonomic scope" value="Bacteria"/>
</dbReference>
<name>Q2IFC3_ANADE</name>
<dbReference type="Pfam" id="PF19413">
    <property type="entry name" value="YaiO"/>
    <property type="match status" value="1"/>
</dbReference>
<feature type="signal peptide" evidence="1">
    <location>
        <begin position="1"/>
        <end position="18"/>
    </location>
</feature>
<dbReference type="HOGENOM" id="CLU_1109626_0_0_7"/>
<organism evidence="3 4">
    <name type="scientific">Anaeromyxobacter dehalogenans (strain 2CP-C)</name>
    <dbReference type="NCBI Taxonomy" id="290397"/>
    <lineage>
        <taxon>Bacteria</taxon>
        <taxon>Pseudomonadati</taxon>
        <taxon>Myxococcota</taxon>
        <taxon>Myxococcia</taxon>
        <taxon>Myxococcales</taxon>
        <taxon>Cystobacterineae</taxon>
        <taxon>Anaeromyxobacteraceae</taxon>
        <taxon>Anaeromyxobacter</taxon>
    </lineage>
</organism>
<dbReference type="KEGG" id="ade:Adeh_3519"/>
<dbReference type="NCBIfam" id="TIGR04390">
    <property type="entry name" value="OMP_YaiO_dom"/>
    <property type="match status" value="1"/>
</dbReference>
<gene>
    <name evidence="3" type="ordered locus">Adeh_3519</name>
</gene>
<dbReference type="STRING" id="290397.Adeh_3519"/>
<protein>
    <recommendedName>
        <fullName evidence="2">YaiO beta-barrel domain-containing protein</fullName>
    </recommendedName>
</protein>
<evidence type="ECO:0000259" key="2">
    <source>
        <dbReference type="Pfam" id="PF19413"/>
    </source>
</evidence>
<dbReference type="OrthoDB" id="6238061at2"/>
<dbReference type="InterPro" id="IPR030887">
    <property type="entry name" value="Beta-barrel_YaiO"/>
</dbReference>
<dbReference type="AlphaFoldDB" id="Q2IFC3"/>
<keyword evidence="1" id="KW-0732">Signal</keyword>
<dbReference type="Proteomes" id="UP000001935">
    <property type="component" value="Chromosome"/>
</dbReference>
<feature type="domain" description="YaiO beta-barrel" evidence="2">
    <location>
        <begin position="21"/>
        <end position="183"/>
    </location>
</feature>
<sequence length="250" mass="26257">MRRVLATLALLLPLAVPAASTVELSQGAEALSGDRPAWRTSALDLAWTGDRDRALAAGGSLREASRFRQDDVEGALWAQAAVAGVVLGVEGSASPTWEFLPRWSAGARAERGLGAGWIASLGGRLLRYDGELGASTVALATLGLERYFGRWRAAASGTAAGLHGAWSGSGRLALDLYYGERARVGVSVAAGRELESLGAGEVLRTDVLGAAVTGVHPFSARWALTWDLTAQRQGELYTRVGGRLGVRRSF</sequence>
<evidence type="ECO:0000256" key="1">
    <source>
        <dbReference type="SAM" id="SignalP"/>
    </source>
</evidence>
<evidence type="ECO:0000313" key="4">
    <source>
        <dbReference type="Proteomes" id="UP000001935"/>
    </source>
</evidence>
<dbReference type="EMBL" id="CP000251">
    <property type="protein sequence ID" value="ABC83285.1"/>
    <property type="molecule type" value="Genomic_DNA"/>
</dbReference>
<proteinExistence type="predicted"/>
<evidence type="ECO:0000313" key="3">
    <source>
        <dbReference type="EMBL" id="ABC83285.1"/>
    </source>
</evidence>
<dbReference type="RefSeq" id="WP_011422567.1">
    <property type="nucleotide sequence ID" value="NC_007760.1"/>
</dbReference>
<accession>Q2IFC3</accession>